<dbReference type="EMBL" id="LR134265">
    <property type="protein sequence ID" value="VED64529.1"/>
    <property type="molecule type" value="Genomic_DNA"/>
</dbReference>
<accession>A0A0H1PIK1</accession>
<evidence type="ECO:0000313" key="1">
    <source>
        <dbReference type="EMBL" id="KLJ27695.1"/>
    </source>
</evidence>
<reference evidence="3 7" key="2">
    <citation type="journal article" date="2018" name="Emerg. Microbes Infect.">
        <title>Phenotypic and molecular analysis of nontypeable Group B streptococci: identification of cps2a and hybrid cps2a/cps5 Group B streptococcal capsule gene clusters.</title>
        <authorList>
            <person name="Alhhazmi A."/>
            <person name="Tyrrell G.J."/>
        </authorList>
    </citation>
    <scope>NUCLEOTIDE SEQUENCE [LARGE SCALE GENOMIC DNA]</scope>
    <source>
        <strain evidence="3 7">PLGBS17</strain>
    </source>
</reference>
<evidence type="ECO:0000313" key="5">
    <source>
        <dbReference type="Proteomes" id="UP000035174"/>
    </source>
</evidence>
<evidence type="ECO:0000313" key="8">
    <source>
        <dbReference type="Proteomes" id="UP000268870"/>
    </source>
</evidence>
<reference evidence="4 8" key="3">
    <citation type="submission" date="2018-12" db="EMBL/GenBank/DDBJ databases">
        <authorList>
            <consortium name="Pathogen Informatics"/>
        </authorList>
    </citation>
    <scope>NUCLEOTIDE SEQUENCE [LARGE SCALE GENOMIC DNA]</scope>
    <source>
        <strain evidence="4 8">NCTC8184</strain>
    </source>
</reference>
<dbReference type="RefSeq" id="WP_000017154.1">
    <property type="nucleotide sequence ID" value="NZ_AP018935.1"/>
</dbReference>
<evidence type="ECO:0000313" key="7">
    <source>
        <dbReference type="Proteomes" id="UP000256718"/>
    </source>
</evidence>
<dbReference type="Proteomes" id="UP000268870">
    <property type="component" value="Chromosome"/>
</dbReference>
<evidence type="ECO:0000313" key="4">
    <source>
        <dbReference type="EMBL" id="VED64529.1"/>
    </source>
</evidence>
<dbReference type="Proteomes" id="UP000035346">
    <property type="component" value="Unassembled WGS sequence"/>
</dbReference>
<dbReference type="EMBL" id="QHGZ01000183">
    <property type="protein sequence ID" value="RDY79929.1"/>
    <property type="molecule type" value="Genomic_DNA"/>
</dbReference>
<sequence>MSGTRSEADKKLLVVTQELSELLVSHQYEQSWEKAGELNSLLKKREELTLPGYMVDMIQQHLKSYYYQNNMINKAHKSMSAIGHKLQEFH</sequence>
<dbReference type="AlphaFoldDB" id="A0A0H1PIK1"/>
<gene>
    <name evidence="3" type="ORF">C4618_08560</name>
    <name evidence="4" type="ORF">NCTC8184_00502</name>
    <name evidence="2" type="ORF">WA04_05980</name>
    <name evidence="1" type="ORF">WA45_09935</name>
</gene>
<proteinExistence type="predicted"/>
<evidence type="ECO:0000313" key="6">
    <source>
        <dbReference type="Proteomes" id="UP000035346"/>
    </source>
</evidence>
<evidence type="ECO:0000313" key="2">
    <source>
        <dbReference type="EMBL" id="KLL38798.1"/>
    </source>
</evidence>
<dbReference type="EMBL" id="LBKL01000067">
    <property type="protein sequence ID" value="KLL38798.1"/>
    <property type="molecule type" value="Genomic_DNA"/>
</dbReference>
<name>A0A0H1PIK1_STRAG</name>
<dbReference type="Proteomes" id="UP000256718">
    <property type="component" value="Unassembled WGS sequence"/>
</dbReference>
<evidence type="ECO:0000313" key="3">
    <source>
        <dbReference type="EMBL" id="RDY79929.1"/>
    </source>
</evidence>
<organism evidence="3 7">
    <name type="scientific">Streptococcus agalactiae</name>
    <dbReference type="NCBI Taxonomy" id="1311"/>
    <lineage>
        <taxon>Bacteria</taxon>
        <taxon>Bacillati</taxon>
        <taxon>Bacillota</taxon>
        <taxon>Bacilli</taxon>
        <taxon>Lactobacillales</taxon>
        <taxon>Streptococcaceae</taxon>
        <taxon>Streptococcus</taxon>
    </lineage>
</organism>
<reference evidence="5 6" key="1">
    <citation type="journal article" date="2015" name="PLoS ONE">
        <title>Genomic analysis reveals the molecular basis for capsule loss in the group B streptococcus population.</title>
        <authorList>
            <consortium name="DEVANI Consortium"/>
            <person name="Rosini R."/>
            <person name="Campisi E."/>
            <person name="De Chiara M."/>
            <person name="Tettelin H."/>
            <person name="Rinaudo D."/>
            <person name="Toniolo C."/>
            <person name="Metruccio M."/>
            <person name="Guidotti S."/>
            <person name="Sorensen U.B."/>
            <person name="Kilian M."/>
            <person name="Ramirez M."/>
            <person name="Janulczyk R."/>
            <person name="Donati C."/>
            <person name="Grandi G."/>
            <person name="Margarit I."/>
        </authorList>
    </citation>
    <scope>NUCLEOTIDE SEQUENCE [LARGE SCALE GENOMIC DNA]</scope>
    <source>
        <strain evidence="2 6">DK-B-USS-215</strain>
        <strain evidence="1 5">ES-PW-063</strain>
    </source>
</reference>
<dbReference type="EMBL" id="LCVB01000035">
    <property type="protein sequence ID" value="KLJ27695.1"/>
    <property type="molecule type" value="Genomic_DNA"/>
</dbReference>
<protein>
    <submittedName>
        <fullName evidence="4">ICESt1 ORFH</fullName>
    </submittedName>
</protein>
<dbReference type="Proteomes" id="UP000035174">
    <property type="component" value="Unassembled WGS sequence"/>
</dbReference>